<evidence type="ECO:0000256" key="2">
    <source>
        <dbReference type="ARBA" id="ARBA00022475"/>
    </source>
</evidence>
<evidence type="ECO:0000256" key="5">
    <source>
        <dbReference type="ARBA" id="ARBA00022989"/>
    </source>
</evidence>
<dbReference type="Pfam" id="PF18967">
    <property type="entry name" value="PycTM"/>
    <property type="match status" value="1"/>
</dbReference>
<evidence type="ECO:0000256" key="4">
    <source>
        <dbReference type="ARBA" id="ARBA00022741"/>
    </source>
</evidence>
<evidence type="ECO:0000256" key="6">
    <source>
        <dbReference type="ARBA" id="ARBA00023118"/>
    </source>
</evidence>
<feature type="transmembrane region" description="Helical" evidence="8">
    <location>
        <begin position="174"/>
        <end position="191"/>
    </location>
</feature>
<feature type="transmembrane region" description="Helical" evidence="8">
    <location>
        <begin position="82"/>
        <end position="103"/>
    </location>
</feature>
<protein>
    <recommendedName>
        <fullName evidence="9">Pycsar effector protein domain-containing protein</fullName>
    </recommendedName>
</protein>
<evidence type="ECO:0000313" key="10">
    <source>
        <dbReference type="EMBL" id="SIT53344.1"/>
    </source>
</evidence>
<reference evidence="11" key="1">
    <citation type="submission" date="2017-01" db="EMBL/GenBank/DDBJ databases">
        <authorList>
            <person name="Brunel B."/>
        </authorList>
    </citation>
    <scope>NUCLEOTIDE SEQUENCE [LARGE SCALE GENOMIC DNA]</scope>
</reference>
<dbReference type="RefSeq" id="WP_244554837.1">
    <property type="nucleotide sequence ID" value="NZ_FTPD01000003.1"/>
</dbReference>
<name>A0A1R3V3M7_9HYPH</name>
<evidence type="ECO:0000259" key="9">
    <source>
        <dbReference type="Pfam" id="PF18967"/>
    </source>
</evidence>
<accession>A0A1R3V3M7</accession>
<keyword evidence="4" id="KW-0547">Nucleotide-binding</keyword>
<dbReference type="STRING" id="1631249.BQ8794_110150"/>
<keyword evidence="2" id="KW-1003">Cell membrane</keyword>
<evidence type="ECO:0000256" key="3">
    <source>
        <dbReference type="ARBA" id="ARBA00022692"/>
    </source>
</evidence>
<keyword evidence="7 8" id="KW-0472">Membrane</keyword>
<dbReference type="Proteomes" id="UP000188388">
    <property type="component" value="Unassembled WGS sequence"/>
</dbReference>
<keyword evidence="3 8" id="KW-0812">Transmembrane</keyword>
<evidence type="ECO:0000256" key="1">
    <source>
        <dbReference type="ARBA" id="ARBA00004236"/>
    </source>
</evidence>
<evidence type="ECO:0000313" key="11">
    <source>
        <dbReference type="Proteomes" id="UP000188388"/>
    </source>
</evidence>
<dbReference type="AlphaFoldDB" id="A0A1R3V3M7"/>
<dbReference type="EMBL" id="FTPD01000003">
    <property type="protein sequence ID" value="SIT53344.1"/>
    <property type="molecule type" value="Genomic_DNA"/>
</dbReference>
<gene>
    <name evidence="10" type="ORF">BQ8794_110150</name>
</gene>
<sequence>MSETPSLFDRFVSPDATMYAGPGETTRDYADKMLLAALQEAQTVTRSYDNKAQIVGVGYILALNLVLRFGDLLPTHAPIGPLFYAVVWGIVIMPILQFGQVLYPSRTRAEREFNGKTSHGSKVPPVYYVGPDSFANVRDLVHQALKSDWTSVLAAELLKTSRVRTIKQARFQRGLMMTVVSFILLGGEQFLRSVAVVQ</sequence>
<evidence type="ECO:0000256" key="7">
    <source>
        <dbReference type="ARBA" id="ARBA00023136"/>
    </source>
</evidence>
<dbReference type="InterPro" id="IPR043760">
    <property type="entry name" value="PycTM_dom"/>
</dbReference>
<feature type="domain" description="Pycsar effector protein" evidence="9">
    <location>
        <begin position="34"/>
        <end position="184"/>
    </location>
</feature>
<keyword evidence="6" id="KW-0051">Antiviral defense</keyword>
<proteinExistence type="predicted"/>
<comment type="subcellular location">
    <subcellularLocation>
        <location evidence="1">Cell membrane</location>
    </subcellularLocation>
</comment>
<feature type="transmembrane region" description="Helical" evidence="8">
    <location>
        <begin position="52"/>
        <end position="70"/>
    </location>
</feature>
<keyword evidence="11" id="KW-1185">Reference proteome</keyword>
<organism evidence="10 11">
    <name type="scientific">Mesorhizobium prunaredense</name>
    <dbReference type="NCBI Taxonomy" id="1631249"/>
    <lineage>
        <taxon>Bacteria</taxon>
        <taxon>Pseudomonadati</taxon>
        <taxon>Pseudomonadota</taxon>
        <taxon>Alphaproteobacteria</taxon>
        <taxon>Hyphomicrobiales</taxon>
        <taxon>Phyllobacteriaceae</taxon>
        <taxon>Mesorhizobium</taxon>
    </lineage>
</organism>
<keyword evidence="5 8" id="KW-1133">Transmembrane helix</keyword>
<evidence type="ECO:0000256" key="8">
    <source>
        <dbReference type="SAM" id="Phobius"/>
    </source>
</evidence>